<evidence type="ECO:0000256" key="1">
    <source>
        <dbReference type="ARBA" id="ARBA00022801"/>
    </source>
</evidence>
<feature type="domain" description="ExoP galactose-binding-like" evidence="5">
    <location>
        <begin position="666"/>
        <end position="809"/>
    </location>
</feature>
<feature type="chain" id="PRO_5002032276" evidence="2">
    <location>
        <begin position="22"/>
        <end position="819"/>
    </location>
</feature>
<dbReference type="InterPro" id="IPR036962">
    <property type="entry name" value="Glyco_hydro_3_N_sf"/>
</dbReference>
<dbReference type="InterPro" id="IPR017853">
    <property type="entry name" value="GH"/>
</dbReference>
<dbReference type="InterPro" id="IPR002772">
    <property type="entry name" value="Glyco_hydro_3_C"/>
</dbReference>
<evidence type="ECO:0000259" key="4">
    <source>
        <dbReference type="Pfam" id="PF01915"/>
    </source>
</evidence>
<reference evidence="6 7" key="1">
    <citation type="journal article" date="2015" name="Int. J. Syst. Evol. Microbiol.">
        <title>Description of Sphingopyxis fribergensis sp. nov. - a soil bacterium with the ability to degrade styrene and phenylacetic acid.</title>
        <authorList>
            <person name="Oelschlagel M."/>
            <person name="Ruckert C."/>
            <person name="Kalinowski J."/>
            <person name="Schmidt G."/>
            <person name="Schlomann M."/>
            <person name="Tischler D."/>
        </authorList>
    </citation>
    <scope>NUCLEOTIDE SEQUENCE [LARGE SCALE GENOMIC DNA]</scope>
    <source>
        <strain evidence="6 7">Kp5.2</strain>
    </source>
</reference>
<evidence type="ECO:0000259" key="3">
    <source>
        <dbReference type="Pfam" id="PF00933"/>
    </source>
</evidence>
<dbReference type="KEGG" id="sphk:SKP52_19785"/>
<evidence type="ECO:0000313" key="6">
    <source>
        <dbReference type="EMBL" id="AJA10825.1"/>
    </source>
</evidence>
<keyword evidence="7" id="KW-1185">Reference proteome</keyword>
<dbReference type="SUPFAM" id="SSF52279">
    <property type="entry name" value="Beta-D-glucan exohydrolase, C-terminal domain"/>
    <property type="match status" value="1"/>
</dbReference>
<feature type="signal peptide" evidence="2">
    <location>
        <begin position="1"/>
        <end position="21"/>
    </location>
</feature>
<dbReference type="PRINTS" id="PR00133">
    <property type="entry name" value="GLHYDRLASE3"/>
</dbReference>
<dbReference type="Gene3D" id="3.40.50.1700">
    <property type="entry name" value="Glycoside hydrolase family 3 C-terminal domain"/>
    <property type="match status" value="1"/>
</dbReference>
<dbReference type="HOGENOM" id="CLU_004542_9_1_5"/>
<keyword evidence="2" id="KW-0732">Signal</keyword>
<dbReference type="STRING" id="1515612.SKP52_19785"/>
<name>A0A0A7PLE7_9SPHN</name>
<keyword evidence="6" id="KW-0326">Glycosidase</keyword>
<protein>
    <submittedName>
        <fullName evidence="6">Beta-glucosidase</fullName>
        <ecNumber evidence="6">3.2.1.21</ecNumber>
    </submittedName>
</protein>
<dbReference type="InterPro" id="IPR051915">
    <property type="entry name" value="Cellulose_Degrad_GH3"/>
</dbReference>
<dbReference type="Pfam" id="PF00933">
    <property type="entry name" value="Glyco_hydro_3"/>
    <property type="match status" value="1"/>
</dbReference>
<dbReference type="InterPro" id="IPR036881">
    <property type="entry name" value="Glyco_hydro_3_C_sf"/>
</dbReference>
<evidence type="ECO:0000313" key="7">
    <source>
        <dbReference type="Proteomes" id="UP000030907"/>
    </source>
</evidence>
<dbReference type="SUPFAM" id="SSF51445">
    <property type="entry name" value="(Trans)glycosidases"/>
    <property type="match status" value="1"/>
</dbReference>
<keyword evidence="1 6" id="KW-0378">Hydrolase</keyword>
<dbReference type="InterPro" id="IPR041443">
    <property type="entry name" value="Exop_C"/>
</dbReference>
<dbReference type="Gene3D" id="3.20.20.300">
    <property type="entry name" value="Glycoside hydrolase, family 3, N-terminal domain"/>
    <property type="match status" value="1"/>
</dbReference>
<dbReference type="InterPro" id="IPR001764">
    <property type="entry name" value="Glyco_hydro_3_N"/>
</dbReference>
<dbReference type="Proteomes" id="UP000030907">
    <property type="component" value="Chromosome"/>
</dbReference>
<dbReference type="Pfam" id="PF01915">
    <property type="entry name" value="Glyco_hydro_3_C"/>
    <property type="match status" value="1"/>
</dbReference>
<dbReference type="EC" id="3.2.1.21" evidence="6"/>
<sequence>MRSGWLALASVMALTAGAAIAQDAGVAHPDRWPSLAAAAPDAAIEARIDALIAAMSLEQKVGQIVQGDIGSTTPEDVATYHLGSILNGGSSSPGGDDFGPASAWVAAADAYYDASMRPNGKLPRIPVMWGSDAVHGHNNIVGATLFPHNIGLGAARNPALMEKIGRVTAIEMRVTGLDWTFAPTIAVARDDRWGRTYESFGEDPAIATSYAAALVHGLQGRRSDPDWLKGPHIIATAKHFLADGGTADGRDRGDAKIAEAELIRFHAPAYVAALKADVQSVMASFSGWNGVKMHGNASLLTSVLKQRWGFDGLVVGDWDGHAKVPGCSPTDCPASIVAGLDMFMGPASWKGLYASTLAAAEAGALPMARLDDAVRRILRVKLRAGLFEAGKPSSREYAGRYELLGAPDHRTVAREAVRESLVLLKNSGVLPLKPDARILVAGDGADNVAKQSGGWTLSWQGTGTKPEHFPGATSIFAGVRDAVKAGGGTTELSLEGRFKTRPDAAIVVFGEDPYAEFQGDRADLYFDDTRGSLDAMKRLKAAGIPVVAVFLSGRPLWVNRHINTADAFIAAWLPGSEGAGVADVLFGKVDFKGKLPFSWPADAKGAPLNIGDADYEPLYPLGFGLTLADRSTGAALSEDPGIIVEQPLTGPIFTRGRAVGTRLLQIDGANDSPQAISGAADNGAIAVRPVDRDAQEDAREIAWSGKSRGTLIVANPRAADLSAAGPLALALDLRVDQAPTAPAMLEIRCGPGCTARLDIADRLATIAGKGWQSASIPLSCVPGAKLDNITAPFALSSSAPLRLTLSSIALTPVKETPCR</sequence>
<evidence type="ECO:0000259" key="5">
    <source>
        <dbReference type="Pfam" id="PF18559"/>
    </source>
</evidence>
<dbReference type="EMBL" id="CP009122">
    <property type="protein sequence ID" value="AJA10825.1"/>
    <property type="molecule type" value="Genomic_DNA"/>
</dbReference>
<dbReference type="PANTHER" id="PTHR30620:SF77">
    <property type="entry name" value="LYSOSOMAL BETA GLUCOSIDASE-LIKE"/>
    <property type="match status" value="1"/>
</dbReference>
<feature type="domain" description="Glycoside hydrolase family 3 N-terminal" evidence="3">
    <location>
        <begin position="57"/>
        <end position="380"/>
    </location>
</feature>
<accession>A0A0A7PLE7</accession>
<proteinExistence type="predicted"/>
<dbReference type="OrthoDB" id="9781691at2"/>
<evidence type="ECO:0000256" key="2">
    <source>
        <dbReference type="SAM" id="SignalP"/>
    </source>
</evidence>
<gene>
    <name evidence="6" type="ORF">SKP52_19785</name>
</gene>
<feature type="domain" description="Glycoside hydrolase family 3 C-terminal" evidence="4">
    <location>
        <begin position="421"/>
        <end position="626"/>
    </location>
</feature>
<dbReference type="Pfam" id="PF18559">
    <property type="entry name" value="Exop_C"/>
    <property type="match status" value="1"/>
</dbReference>
<organism evidence="6 7">
    <name type="scientific">Sphingopyxis fribergensis</name>
    <dbReference type="NCBI Taxonomy" id="1515612"/>
    <lineage>
        <taxon>Bacteria</taxon>
        <taxon>Pseudomonadati</taxon>
        <taxon>Pseudomonadota</taxon>
        <taxon>Alphaproteobacteria</taxon>
        <taxon>Sphingomonadales</taxon>
        <taxon>Sphingomonadaceae</taxon>
        <taxon>Sphingopyxis</taxon>
    </lineage>
</organism>
<dbReference type="Gene3D" id="2.60.120.430">
    <property type="entry name" value="Galactose-binding lectin"/>
    <property type="match status" value="1"/>
</dbReference>
<dbReference type="PANTHER" id="PTHR30620">
    <property type="entry name" value="PERIPLASMIC BETA-GLUCOSIDASE-RELATED"/>
    <property type="match status" value="1"/>
</dbReference>
<dbReference type="AlphaFoldDB" id="A0A0A7PLE7"/>
<dbReference type="GO" id="GO:0008422">
    <property type="term" value="F:beta-glucosidase activity"/>
    <property type="evidence" value="ECO:0007669"/>
    <property type="project" value="UniProtKB-EC"/>
</dbReference>
<dbReference type="GO" id="GO:0009251">
    <property type="term" value="P:glucan catabolic process"/>
    <property type="evidence" value="ECO:0007669"/>
    <property type="project" value="TreeGrafter"/>
</dbReference>